<dbReference type="GeneID" id="17270302"/>
<dbReference type="KEGG" id="ehx:EMIHUDRAFT_238356"/>
<reference evidence="2" key="1">
    <citation type="journal article" date="2013" name="Nature">
        <title>Pan genome of the phytoplankton Emiliania underpins its global distribution.</title>
        <authorList>
            <person name="Read B.A."/>
            <person name="Kegel J."/>
            <person name="Klute M.J."/>
            <person name="Kuo A."/>
            <person name="Lefebvre S.C."/>
            <person name="Maumus F."/>
            <person name="Mayer C."/>
            <person name="Miller J."/>
            <person name="Monier A."/>
            <person name="Salamov A."/>
            <person name="Young J."/>
            <person name="Aguilar M."/>
            <person name="Claverie J.M."/>
            <person name="Frickenhaus S."/>
            <person name="Gonzalez K."/>
            <person name="Herman E.K."/>
            <person name="Lin Y.C."/>
            <person name="Napier J."/>
            <person name="Ogata H."/>
            <person name="Sarno A.F."/>
            <person name="Shmutz J."/>
            <person name="Schroeder D."/>
            <person name="de Vargas C."/>
            <person name="Verret F."/>
            <person name="von Dassow P."/>
            <person name="Valentin K."/>
            <person name="Van de Peer Y."/>
            <person name="Wheeler G."/>
            <person name="Dacks J.B."/>
            <person name="Delwiche C.F."/>
            <person name="Dyhrman S.T."/>
            <person name="Glockner G."/>
            <person name="John U."/>
            <person name="Richards T."/>
            <person name="Worden A.Z."/>
            <person name="Zhang X."/>
            <person name="Grigoriev I.V."/>
            <person name="Allen A.E."/>
            <person name="Bidle K."/>
            <person name="Borodovsky M."/>
            <person name="Bowler C."/>
            <person name="Brownlee C."/>
            <person name="Cock J.M."/>
            <person name="Elias M."/>
            <person name="Gladyshev V.N."/>
            <person name="Groth M."/>
            <person name="Guda C."/>
            <person name="Hadaegh A."/>
            <person name="Iglesias-Rodriguez M.D."/>
            <person name="Jenkins J."/>
            <person name="Jones B.M."/>
            <person name="Lawson T."/>
            <person name="Leese F."/>
            <person name="Lindquist E."/>
            <person name="Lobanov A."/>
            <person name="Lomsadze A."/>
            <person name="Malik S.B."/>
            <person name="Marsh M.E."/>
            <person name="Mackinder L."/>
            <person name="Mock T."/>
            <person name="Mueller-Roeber B."/>
            <person name="Pagarete A."/>
            <person name="Parker M."/>
            <person name="Probert I."/>
            <person name="Quesneville H."/>
            <person name="Raines C."/>
            <person name="Rensing S.A."/>
            <person name="Riano-Pachon D.M."/>
            <person name="Richier S."/>
            <person name="Rokitta S."/>
            <person name="Shiraiwa Y."/>
            <person name="Soanes D.M."/>
            <person name="van der Giezen M."/>
            <person name="Wahlund T.M."/>
            <person name="Williams B."/>
            <person name="Wilson W."/>
            <person name="Wolfe G."/>
            <person name="Wurch L.L."/>
        </authorList>
    </citation>
    <scope>NUCLEOTIDE SEQUENCE</scope>
</reference>
<organism evidence="1 2">
    <name type="scientific">Emiliania huxleyi (strain CCMP1516)</name>
    <dbReference type="NCBI Taxonomy" id="280463"/>
    <lineage>
        <taxon>Eukaryota</taxon>
        <taxon>Haptista</taxon>
        <taxon>Haptophyta</taxon>
        <taxon>Prymnesiophyceae</taxon>
        <taxon>Isochrysidales</taxon>
        <taxon>Noelaerhabdaceae</taxon>
        <taxon>Emiliania</taxon>
    </lineage>
</organism>
<dbReference type="HOGENOM" id="CLU_1762203_0_0_1"/>
<accession>A0A0D3JMM2</accession>
<dbReference type="Proteomes" id="UP000013827">
    <property type="component" value="Unassembled WGS sequence"/>
</dbReference>
<evidence type="ECO:0000313" key="1">
    <source>
        <dbReference type="EnsemblProtists" id="EOD24757"/>
    </source>
</evidence>
<dbReference type="RefSeq" id="XP_005777186.1">
    <property type="nucleotide sequence ID" value="XM_005777129.1"/>
</dbReference>
<dbReference type="AlphaFoldDB" id="A0A0D3JMM2"/>
<protein>
    <submittedName>
        <fullName evidence="1">Uncharacterized protein</fullName>
    </submittedName>
</protein>
<reference evidence="1" key="2">
    <citation type="submission" date="2024-10" db="UniProtKB">
        <authorList>
            <consortium name="EnsemblProtists"/>
        </authorList>
    </citation>
    <scope>IDENTIFICATION</scope>
</reference>
<dbReference type="PaxDb" id="2903-EOD24757"/>
<evidence type="ECO:0000313" key="2">
    <source>
        <dbReference type="Proteomes" id="UP000013827"/>
    </source>
</evidence>
<keyword evidence="2" id="KW-1185">Reference proteome</keyword>
<proteinExistence type="predicted"/>
<name>A0A0D3JMM2_EMIH1</name>
<dbReference type="EnsemblProtists" id="EOD24757">
    <property type="protein sequence ID" value="EOD24757"/>
    <property type="gene ID" value="EMIHUDRAFT_238356"/>
</dbReference>
<sequence length="148" mass="15603">MYYAGMLVGAQHNALDALLHAVLAGAVLPVRRLARRVRVAARGTGGARGAAVGQPRGAWAPRKLLDRLRASLRQKAPALCFAFARVLRQLSDDDLPAWLLEQLVCRVAAALVEAASGPTLPLGGAFVVLHGYESPYIGDAGFAIAPLE</sequence>